<dbReference type="InterPro" id="IPR001789">
    <property type="entry name" value="Sig_transdc_resp-reg_receiver"/>
</dbReference>
<dbReference type="InterPro" id="IPR003593">
    <property type="entry name" value="AAA+_ATPase"/>
</dbReference>
<keyword evidence="3" id="KW-0805">Transcription regulation</keyword>
<dbReference type="Pfam" id="PF00072">
    <property type="entry name" value="Response_reg"/>
    <property type="match status" value="1"/>
</dbReference>
<dbReference type="SUPFAM" id="SSF52172">
    <property type="entry name" value="CheY-like"/>
    <property type="match status" value="1"/>
</dbReference>
<dbReference type="PROSITE" id="PS00676">
    <property type="entry name" value="SIGMA54_INTERACT_2"/>
    <property type="match status" value="1"/>
</dbReference>
<protein>
    <submittedName>
        <fullName evidence="9">Two component Fis family sigma54 specific transcriptional regulator</fullName>
    </submittedName>
</protein>
<evidence type="ECO:0000313" key="10">
    <source>
        <dbReference type="Proteomes" id="UP000294546"/>
    </source>
</evidence>
<dbReference type="PROSITE" id="PS00688">
    <property type="entry name" value="SIGMA54_INTERACT_3"/>
    <property type="match status" value="1"/>
</dbReference>
<comment type="caution">
    <text evidence="9">The sequence shown here is derived from an EMBL/GenBank/DDBJ whole genome shotgun (WGS) entry which is preliminary data.</text>
</comment>
<gene>
    <name evidence="9" type="ORF">CLV83_0430</name>
</gene>
<dbReference type="PROSITE" id="PS50045">
    <property type="entry name" value="SIGMA54_INTERACT_4"/>
    <property type="match status" value="1"/>
</dbReference>
<dbReference type="SMART" id="SM00448">
    <property type="entry name" value="REC"/>
    <property type="match status" value="1"/>
</dbReference>
<dbReference type="InterPro" id="IPR009057">
    <property type="entry name" value="Homeodomain-like_sf"/>
</dbReference>
<dbReference type="FunFam" id="3.40.50.300:FF:000006">
    <property type="entry name" value="DNA-binding transcriptional regulator NtrC"/>
    <property type="match status" value="1"/>
</dbReference>
<dbReference type="GO" id="GO:0000160">
    <property type="term" value="P:phosphorelay signal transduction system"/>
    <property type="evidence" value="ECO:0007669"/>
    <property type="project" value="InterPro"/>
</dbReference>
<dbReference type="PROSITE" id="PS50110">
    <property type="entry name" value="RESPONSE_REGULATORY"/>
    <property type="match status" value="1"/>
</dbReference>
<keyword evidence="6" id="KW-0597">Phosphoprotein</keyword>
<dbReference type="InterPro" id="IPR027417">
    <property type="entry name" value="P-loop_NTPase"/>
</dbReference>
<dbReference type="Gene3D" id="3.40.50.300">
    <property type="entry name" value="P-loop containing nucleotide triphosphate hydrolases"/>
    <property type="match status" value="1"/>
</dbReference>
<dbReference type="PANTHER" id="PTHR32071">
    <property type="entry name" value="TRANSCRIPTIONAL REGULATORY PROTEIN"/>
    <property type="match status" value="1"/>
</dbReference>
<dbReference type="Pfam" id="PF02954">
    <property type="entry name" value="HTH_8"/>
    <property type="match status" value="1"/>
</dbReference>
<dbReference type="Gene3D" id="3.40.50.2300">
    <property type="match status" value="1"/>
</dbReference>
<dbReference type="InterPro" id="IPR058031">
    <property type="entry name" value="AAA_lid_NorR"/>
</dbReference>
<dbReference type="EMBL" id="SMFU01000007">
    <property type="protein sequence ID" value="TCK08351.1"/>
    <property type="molecule type" value="Genomic_DNA"/>
</dbReference>
<dbReference type="InterPro" id="IPR002078">
    <property type="entry name" value="Sigma_54_int"/>
</dbReference>
<keyword evidence="2" id="KW-0067">ATP-binding</keyword>
<dbReference type="CDD" id="cd00009">
    <property type="entry name" value="AAA"/>
    <property type="match status" value="1"/>
</dbReference>
<dbReference type="GO" id="GO:0043565">
    <property type="term" value="F:sequence-specific DNA binding"/>
    <property type="evidence" value="ECO:0007669"/>
    <property type="project" value="InterPro"/>
</dbReference>
<feature type="domain" description="Response regulatory" evidence="8">
    <location>
        <begin position="21"/>
        <end position="135"/>
    </location>
</feature>
<reference evidence="9 10" key="1">
    <citation type="submission" date="2019-03" db="EMBL/GenBank/DDBJ databases">
        <title>Genomic Encyclopedia of Archaeal and Bacterial Type Strains, Phase II (KMG-II): from individual species to whole genera.</title>
        <authorList>
            <person name="Goeker M."/>
        </authorList>
    </citation>
    <scope>NUCLEOTIDE SEQUENCE [LARGE SCALE GENOMIC DNA]</scope>
    <source>
        <strain evidence="9 10">DSM 27697</strain>
    </source>
</reference>
<dbReference type="InterPro" id="IPR025944">
    <property type="entry name" value="Sigma_54_int_dom_CS"/>
</dbReference>
<evidence type="ECO:0000256" key="5">
    <source>
        <dbReference type="ARBA" id="ARBA00023163"/>
    </source>
</evidence>
<evidence type="ECO:0000259" key="8">
    <source>
        <dbReference type="PROSITE" id="PS50110"/>
    </source>
</evidence>
<evidence type="ECO:0000256" key="2">
    <source>
        <dbReference type="ARBA" id="ARBA00022840"/>
    </source>
</evidence>
<dbReference type="InterPro" id="IPR002197">
    <property type="entry name" value="HTH_Fis"/>
</dbReference>
<sequence>MAIADAKRIERPVESALPDISILIVDDEAGIRDFLQRALRKRYRTVDVADSTEQADQLRSSRHFDLLIVDICMPGRSGVEWVQQLRESGCPSDVIFMTAFADMNSAIEALRLGACDLVLKPFRIEQMRNAVQKCLDNRQLTKENYVLNRHVAERESSGLVGSSAVMEALRTTLSRIAPAPSAVLIEGETGTGKELAARAIHRQSGRSGAFVPVNCGAIAPELIESELFGHIKGAFTNAHQARLGLFAYADGGTLFLDEISELPLPMQTKLLRVLEDGAIRPLGTERDTPVNVRVLAASNKKLDQAVREGRFREDLYYRLNVLHIQMPPLRERQEDIPELLSHLSTSLAKELRQPATSFDSAEIRALQAYHWPGNVRELKNLIERCLLLGMSPTQLAFPNRVQDAEVSGYPLHWPLKQVELTHIEKVLARSDGNKTRAAEALGITRKTLDRKLRSFENSDDDSAD</sequence>
<proteinExistence type="predicted"/>
<keyword evidence="5" id="KW-0804">Transcription</keyword>
<dbReference type="Gene3D" id="1.10.8.60">
    <property type="match status" value="1"/>
</dbReference>
<dbReference type="InterPro" id="IPR011006">
    <property type="entry name" value="CheY-like_superfamily"/>
</dbReference>
<dbReference type="CDD" id="cd00156">
    <property type="entry name" value="REC"/>
    <property type="match status" value="1"/>
</dbReference>
<feature type="modified residue" description="4-aspartylphosphate" evidence="6">
    <location>
        <position position="70"/>
    </location>
</feature>
<dbReference type="InterPro" id="IPR025943">
    <property type="entry name" value="Sigma_54_int_dom_ATP-bd_2"/>
</dbReference>
<dbReference type="Gene3D" id="1.10.10.60">
    <property type="entry name" value="Homeodomain-like"/>
    <property type="match status" value="1"/>
</dbReference>
<dbReference type="GO" id="GO:0006355">
    <property type="term" value="P:regulation of DNA-templated transcription"/>
    <property type="evidence" value="ECO:0007669"/>
    <property type="project" value="InterPro"/>
</dbReference>
<evidence type="ECO:0000256" key="6">
    <source>
        <dbReference type="PROSITE-ProRule" id="PRU00169"/>
    </source>
</evidence>
<evidence type="ECO:0000313" key="9">
    <source>
        <dbReference type="EMBL" id="TCK08351.1"/>
    </source>
</evidence>
<dbReference type="SUPFAM" id="SSF52540">
    <property type="entry name" value="P-loop containing nucleoside triphosphate hydrolases"/>
    <property type="match status" value="1"/>
</dbReference>
<dbReference type="GO" id="GO:0005524">
    <property type="term" value="F:ATP binding"/>
    <property type="evidence" value="ECO:0007669"/>
    <property type="project" value="UniProtKB-KW"/>
</dbReference>
<dbReference type="OrthoDB" id="9804019at2"/>
<organism evidence="9 10">
    <name type="scientific">Marinobacterium mangrovicola</name>
    <dbReference type="NCBI Taxonomy" id="1476959"/>
    <lineage>
        <taxon>Bacteria</taxon>
        <taxon>Pseudomonadati</taxon>
        <taxon>Pseudomonadota</taxon>
        <taxon>Gammaproteobacteria</taxon>
        <taxon>Oceanospirillales</taxon>
        <taxon>Oceanospirillaceae</taxon>
        <taxon>Marinobacterium</taxon>
    </lineage>
</organism>
<keyword evidence="1" id="KW-0547">Nucleotide-binding</keyword>
<evidence type="ECO:0000259" key="7">
    <source>
        <dbReference type="PROSITE" id="PS50045"/>
    </source>
</evidence>
<dbReference type="PANTHER" id="PTHR32071:SF91">
    <property type="entry name" value="TUNGSTATE-RESPONSIVE TWO COMPONENT SIGMA54-DEPENDENT SIGNAL TRANSDUCTION SYSTEM RESPONSE REGULATOR FIS FAMILY"/>
    <property type="match status" value="1"/>
</dbReference>
<dbReference type="SMART" id="SM00382">
    <property type="entry name" value="AAA"/>
    <property type="match status" value="1"/>
</dbReference>
<dbReference type="Pfam" id="PF25601">
    <property type="entry name" value="AAA_lid_14"/>
    <property type="match status" value="1"/>
</dbReference>
<evidence type="ECO:0000256" key="1">
    <source>
        <dbReference type="ARBA" id="ARBA00022741"/>
    </source>
</evidence>
<dbReference type="SUPFAM" id="SSF46689">
    <property type="entry name" value="Homeodomain-like"/>
    <property type="match status" value="1"/>
</dbReference>
<name>A0A4R1GMD2_9GAMM</name>
<dbReference type="AlphaFoldDB" id="A0A4R1GMD2"/>
<dbReference type="RefSeq" id="WP_132286839.1">
    <property type="nucleotide sequence ID" value="NZ_SMFU01000007.1"/>
</dbReference>
<feature type="domain" description="Sigma-54 factor interaction" evidence="7">
    <location>
        <begin position="159"/>
        <end position="387"/>
    </location>
</feature>
<dbReference type="PRINTS" id="PR01590">
    <property type="entry name" value="HTHFIS"/>
</dbReference>
<keyword evidence="10" id="KW-1185">Reference proteome</keyword>
<accession>A0A4R1GMD2</accession>
<evidence type="ECO:0000256" key="4">
    <source>
        <dbReference type="ARBA" id="ARBA00023125"/>
    </source>
</evidence>
<dbReference type="Proteomes" id="UP000294546">
    <property type="component" value="Unassembled WGS sequence"/>
</dbReference>
<keyword evidence="4" id="KW-0238">DNA-binding</keyword>
<dbReference type="Pfam" id="PF00158">
    <property type="entry name" value="Sigma54_activat"/>
    <property type="match status" value="1"/>
</dbReference>
<evidence type="ECO:0000256" key="3">
    <source>
        <dbReference type="ARBA" id="ARBA00023015"/>
    </source>
</evidence>